<dbReference type="AlphaFoldDB" id="A0A1W7D3K5"/>
<evidence type="ECO:0000313" key="2">
    <source>
        <dbReference type="EMBL" id="ARQ71584.1"/>
    </source>
</evidence>
<keyword evidence="3" id="KW-1185">Reference proteome</keyword>
<proteinExistence type="predicted"/>
<protein>
    <submittedName>
        <fullName evidence="2">Uncharacterized protein</fullName>
    </submittedName>
</protein>
<reference evidence="2 3" key="1">
    <citation type="submission" date="2017-05" db="EMBL/GenBank/DDBJ databases">
        <title>Complete genome sequence of Streptomyces sp. SCSIO 03032 revealed the diverse biosynthetic pathways for its bioactive secondary metabolites.</title>
        <authorList>
            <person name="Ma L."/>
            <person name="Zhu Y."/>
            <person name="Zhang W."/>
            <person name="Zhang G."/>
            <person name="Tian X."/>
            <person name="Zhang S."/>
            <person name="Zhang C."/>
        </authorList>
    </citation>
    <scope>NUCLEOTIDE SEQUENCE [LARGE SCALE GENOMIC DNA]</scope>
    <source>
        <strain evidence="2 3">SCSIO 03032</strain>
    </source>
</reference>
<gene>
    <name evidence="2" type="ORF">CAG99_24605</name>
</gene>
<feature type="region of interest" description="Disordered" evidence="1">
    <location>
        <begin position="35"/>
        <end position="99"/>
    </location>
</feature>
<evidence type="ECO:0000256" key="1">
    <source>
        <dbReference type="SAM" id="MobiDB-lite"/>
    </source>
</evidence>
<dbReference type="EMBL" id="CP021121">
    <property type="protein sequence ID" value="ARQ71584.1"/>
    <property type="molecule type" value="Genomic_DNA"/>
</dbReference>
<accession>A0A1W7D3K5</accession>
<sequence>MGQRGKRSTGVTTALGAAFIGGTAAVVAAFIGGAFTASGDEDGGPGHEAPPASSPPPEATAEPSGTPTALSGHVPGADVVGATPDDATGAVPSGLGAAG</sequence>
<dbReference type="KEGG" id="smao:CAG99_24605"/>
<dbReference type="RefSeq" id="WP_086161425.1">
    <property type="nucleotide sequence ID" value="NZ_CP021121.1"/>
</dbReference>
<feature type="compositionally biased region" description="Low complexity" evidence="1">
    <location>
        <begin position="59"/>
        <end position="69"/>
    </location>
</feature>
<name>A0A1W7D3K5_9ACTN</name>
<dbReference type="Proteomes" id="UP000194218">
    <property type="component" value="Chromosome"/>
</dbReference>
<evidence type="ECO:0000313" key="3">
    <source>
        <dbReference type="Proteomes" id="UP000194218"/>
    </source>
</evidence>
<organism evidence="2 3">
    <name type="scientific">Streptomyces marincola</name>
    <dbReference type="NCBI Taxonomy" id="2878388"/>
    <lineage>
        <taxon>Bacteria</taxon>
        <taxon>Bacillati</taxon>
        <taxon>Actinomycetota</taxon>
        <taxon>Actinomycetes</taxon>
        <taxon>Kitasatosporales</taxon>
        <taxon>Streptomycetaceae</taxon>
        <taxon>Streptomyces</taxon>
    </lineage>
</organism>